<reference evidence="1" key="1">
    <citation type="submission" date="2014-09" db="EMBL/GenBank/DDBJ databases">
        <authorList>
            <person name="Magalhaes I.L.F."/>
            <person name="Oliveira U."/>
            <person name="Santos F.R."/>
            <person name="Vidigal T.H.D.A."/>
            <person name="Brescovit A.D."/>
            <person name="Santos A.J."/>
        </authorList>
    </citation>
    <scope>NUCLEOTIDE SEQUENCE</scope>
    <source>
        <tissue evidence="1">Shoot tissue taken approximately 20 cm above the soil surface</tissue>
    </source>
</reference>
<sequence>MFDFFHCFDHRCSCPAWFRQYFRLFPLFSPHLCGLFRWCCNQIGS</sequence>
<evidence type="ECO:0000313" key="1">
    <source>
        <dbReference type="EMBL" id="JAD66380.1"/>
    </source>
</evidence>
<accession>A0A0A9BYZ4</accession>
<proteinExistence type="predicted"/>
<reference evidence="1" key="2">
    <citation type="journal article" date="2015" name="Data Brief">
        <title>Shoot transcriptome of the giant reed, Arundo donax.</title>
        <authorList>
            <person name="Barrero R.A."/>
            <person name="Guerrero F.D."/>
            <person name="Moolhuijzen P."/>
            <person name="Goolsby J.A."/>
            <person name="Tidwell J."/>
            <person name="Bellgard S.E."/>
            <person name="Bellgard M.I."/>
        </authorList>
    </citation>
    <scope>NUCLEOTIDE SEQUENCE</scope>
    <source>
        <tissue evidence="1">Shoot tissue taken approximately 20 cm above the soil surface</tissue>
    </source>
</reference>
<dbReference type="AlphaFoldDB" id="A0A0A9BYZ4"/>
<protein>
    <submittedName>
        <fullName evidence="1">Uncharacterized protein</fullName>
    </submittedName>
</protein>
<name>A0A0A9BYZ4_ARUDO</name>
<dbReference type="EMBL" id="GBRH01231515">
    <property type="protein sequence ID" value="JAD66380.1"/>
    <property type="molecule type" value="Transcribed_RNA"/>
</dbReference>
<organism evidence="1">
    <name type="scientific">Arundo donax</name>
    <name type="common">Giant reed</name>
    <name type="synonym">Donax arundinaceus</name>
    <dbReference type="NCBI Taxonomy" id="35708"/>
    <lineage>
        <taxon>Eukaryota</taxon>
        <taxon>Viridiplantae</taxon>
        <taxon>Streptophyta</taxon>
        <taxon>Embryophyta</taxon>
        <taxon>Tracheophyta</taxon>
        <taxon>Spermatophyta</taxon>
        <taxon>Magnoliopsida</taxon>
        <taxon>Liliopsida</taxon>
        <taxon>Poales</taxon>
        <taxon>Poaceae</taxon>
        <taxon>PACMAD clade</taxon>
        <taxon>Arundinoideae</taxon>
        <taxon>Arundineae</taxon>
        <taxon>Arundo</taxon>
    </lineage>
</organism>